<feature type="transmembrane region" description="Helical" evidence="6">
    <location>
        <begin position="363"/>
        <end position="383"/>
    </location>
</feature>
<evidence type="ECO:0000256" key="1">
    <source>
        <dbReference type="ARBA" id="ARBA00004141"/>
    </source>
</evidence>
<dbReference type="EMBL" id="CP002770">
    <property type="protein sequence ID" value="AEG16279.1"/>
    <property type="molecule type" value="Genomic_DNA"/>
</dbReference>
<dbReference type="InterPro" id="IPR023494">
    <property type="entry name" value="Cyt_c_bgen_Ccs1/CcsB/ResB"/>
</dbReference>
<proteinExistence type="predicted"/>
<evidence type="ECO:0000256" key="6">
    <source>
        <dbReference type="SAM" id="Phobius"/>
    </source>
</evidence>
<sequence length="447" mass="49895">MAERNFFNRTWRLFTSMRFGLILLCILSAALAFASLFAPGTGQGYGETAWLVQVLGLDNIYRSFLFRLLFALLCLNLIACSINRLYMLKITTFPSPEQIKKSNIEQMPLIYRTSLETGGIPAEDRLVDFFRQRHYSVRKCRDGSTTWLYASRGKAGPWFSFGLHISLVVVVAGFAWGGVARSETRVVLPVGEQAEVVTGSHQSSGVDRFTIRLDDFTTLYDASGAIDNWVSRVTIIANGREVQRGDVMVNHPFNYRGYHLYQYSYGQALKVELAGGAQGTPQPAVLSPNRFYRLPGLEQYGIWFGSWNENGTVDYALYKGHREIAAGTLSTGESITLPESAGILRLTGTNPFSVLQVKHDPSIPLVFAGLTLMSLFFFLTLFVRHRRYWLRMEETAGGGLSLVLGGVASMHTRALAREEFDGMVREIESSLARWKGGEQDVARTACL</sequence>
<evidence type="ECO:0000256" key="4">
    <source>
        <dbReference type="ARBA" id="ARBA00022989"/>
    </source>
</evidence>
<evidence type="ECO:0000259" key="7">
    <source>
        <dbReference type="Pfam" id="PF05140"/>
    </source>
</evidence>
<keyword evidence="2 6" id="KW-0812">Transmembrane</keyword>
<dbReference type="PANTHER" id="PTHR31566:SF0">
    <property type="entry name" value="CYTOCHROME C BIOGENESIS PROTEIN CCS1, CHLOROPLASTIC"/>
    <property type="match status" value="1"/>
</dbReference>
<keyword evidence="5 6" id="KW-0472">Membrane</keyword>
<organism evidence="8 9">
    <name type="scientific">Desulfofundulus kuznetsovii (strain DSM 6115 / VKM B-1805 / 17)</name>
    <name type="common">Desulfotomaculum kuznetsovii</name>
    <dbReference type="NCBI Taxonomy" id="760568"/>
    <lineage>
        <taxon>Bacteria</taxon>
        <taxon>Bacillati</taxon>
        <taxon>Bacillota</taxon>
        <taxon>Clostridia</taxon>
        <taxon>Eubacteriales</taxon>
        <taxon>Peptococcaceae</taxon>
        <taxon>Desulfofundulus</taxon>
    </lineage>
</organism>
<name>A0AAU8PJS6_DESK7</name>
<dbReference type="Proteomes" id="UP000009229">
    <property type="component" value="Chromosome"/>
</dbReference>
<keyword evidence="4 6" id="KW-1133">Transmembrane helix</keyword>
<feature type="domain" description="ResB-like" evidence="7">
    <location>
        <begin position="17"/>
        <end position="275"/>
    </location>
</feature>
<dbReference type="GO" id="GO:0017004">
    <property type="term" value="P:cytochrome complex assembly"/>
    <property type="evidence" value="ECO:0007669"/>
    <property type="project" value="UniProtKB-KW"/>
</dbReference>
<feature type="transmembrane region" description="Helical" evidence="6">
    <location>
        <begin position="60"/>
        <end position="79"/>
    </location>
</feature>
<keyword evidence="3" id="KW-0201">Cytochrome c-type biogenesis</keyword>
<dbReference type="PANTHER" id="PTHR31566">
    <property type="entry name" value="CYTOCHROME C BIOGENESIS PROTEIN CCS1, CHLOROPLASTIC"/>
    <property type="match status" value="1"/>
</dbReference>
<dbReference type="GO" id="GO:0016020">
    <property type="term" value="C:membrane"/>
    <property type="evidence" value="ECO:0007669"/>
    <property type="project" value="UniProtKB-SubCell"/>
</dbReference>
<comment type="subcellular location">
    <subcellularLocation>
        <location evidence="1">Membrane</location>
        <topology evidence="1">Multi-pass membrane protein</topology>
    </subcellularLocation>
</comment>
<feature type="transmembrane region" description="Helical" evidence="6">
    <location>
        <begin position="158"/>
        <end position="179"/>
    </location>
</feature>
<gene>
    <name evidence="8" type="ordered locus">Desku_2765</name>
</gene>
<keyword evidence="9" id="KW-1185">Reference proteome</keyword>
<evidence type="ECO:0000313" key="8">
    <source>
        <dbReference type="EMBL" id="AEG16279.1"/>
    </source>
</evidence>
<evidence type="ECO:0000256" key="5">
    <source>
        <dbReference type="ARBA" id="ARBA00023136"/>
    </source>
</evidence>
<dbReference type="KEGG" id="dku:Desku_2765"/>
<dbReference type="Pfam" id="PF05140">
    <property type="entry name" value="ResB"/>
    <property type="match status" value="2"/>
</dbReference>
<feature type="domain" description="ResB-like" evidence="7">
    <location>
        <begin position="349"/>
        <end position="418"/>
    </location>
</feature>
<dbReference type="RefSeq" id="WP_013823790.1">
    <property type="nucleotide sequence ID" value="NC_015573.1"/>
</dbReference>
<evidence type="ECO:0000256" key="3">
    <source>
        <dbReference type="ARBA" id="ARBA00022748"/>
    </source>
</evidence>
<accession>A0AAU8PJS6</accession>
<protein>
    <submittedName>
        <fullName evidence="8">ResB family protein</fullName>
    </submittedName>
</protein>
<reference evidence="9" key="1">
    <citation type="submission" date="2011-05" db="EMBL/GenBank/DDBJ databases">
        <title>Complete sequence of Desulfotomaculum kuznetsovii DSM 6115.</title>
        <authorList>
            <person name="Lucas S."/>
            <person name="Han J."/>
            <person name="Lapidus A."/>
            <person name="Cheng J.-F."/>
            <person name="Goodwin L."/>
            <person name="Pitluck S."/>
            <person name="Peters L."/>
            <person name="Mikhailova N."/>
            <person name="Lu M."/>
            <person name="Saunders E."/>
            <person name="Han C."/>
            <person name="Tapia R."/>
            <person name="Land M."/>
            <person name="Hauser L."/>
            <person name="Kyrpides N."/>
            <person name="Ivanova N."/>
            <person name="Pagani I."/>
            <person name="Nazina T."/>
            <person name="Ivanova A."/>
            <person name="Parshina S."/>
            <person name="Kuever J."/>
            <person name="Muyzer G."/>
            <person name="Plugge C."/>
            <person name="Stams A."/>
            <person name="Woyke T."/>
        </authorList>
    </citation>
    <scope>NUCLEOTIDE SEQUENCE [LARGE SCALE GENOMIC DNA]</scope>
    <source>
        <strain evidence="9">DSM 6115 / VKM B-1805 / 17</strain>
    </source>
</reference>
<evidence type="ECO:0000256" key="2">
    <source>
        <dbReference type="ARBA" id="ARBA00022692"/>
    </source>
</evidence>
<evidence type="ECO:0000313" key="9">
    <source>
        <dbReference type="Proteomes" id="UP000009229"/>
    </source>
</evidence>
<dbReference type="InterPro" id="IPR007816">
    <property type="entry name" value="ResB-like_domain"/>
</dbReference>
<dbReference type="AlphaFoldDB" id="A0AAU8PJS6"/>